<sequence length="50" mass="5816">MVVIHYIGLFCFASCTGKTKACIKKNHPYTTHANRLLFQIKYSPDRLWIS</sequence>
<dbReference type="AlphaFoldDB" id="A0A0E9UEQ6"/>
<proteinExistence type="predicted"/>
<evidence type="ECO:0000313" key="1">
    <source>
        <dbReference type="EMBL" id="JAH64324.1"/>
    </source>
</evidence>
<accession>A0A0E9UEQ6</accession>
<reference evidence="1" key="1">
    <citation type="submission" date="2014-11" db="EMBL/GenBank/DDBJ databases">
        <authorList>
            <person name="Amaro Gonzalez C."/>
        </authorList>
    </citation>
    <scope>NUCLEOTIDE SEQUENCE</scope>
</reference>
<dbReference type="EMBL" id="GBXM01044253">
    <property type="protein sequence ID" value="JAH64324.1"/>
    <property type="molecule type" value="Transcribed_RNA"/>
</dbReference>
<organism evidence="1">
    <name type="scientific">Anguilla anguilla</name>
    <name type="common">European freshwater eel</name>
    <name type="synonym">Muraena anguilla</name>
    <dbReference type="NCBI Taxonomy" id="7936"/>
    <lineage>
        <taxon>Eukaryota</taxon>
        <taxon>Metazoa</taxon>
        <taxon>Chordata</taxon>
        <taxon>Craniata</taxon>
        <taxon>Vertebrata</taxon>
        <taxon>Euteleostomi</taxon>
        <taxon>Actinopterygii</taxon>
        <taxon>Neopterygii</taxon>
        <taxon>Teleostei</taxon>
        <taxon>Anguilliformes</taxon>
        <taxon>Anguillidae</taxon>
        <taxon>Anguilla</taxon>
    </lineage>
</organism>
<protein>
    <submittedName>
        <fullName evidence="1">Uncharacterized protein</fullName>
    </submittedName>
</protein>
<reference evidence="1" key="2">
    <citation type="journal article" date="2015" name="Fish Shellfish Immunol.">
        <title>Early steps in the European eel (Anguilla anguilla)-Vibrio vulnificus interaction in the gills: Role of the RtxA13 toxin.</title>
        <authorList>
            <person name="Callol A."/>
            <person name="Pajuelo D."/>
            <person name="Ebbesson L."/>
            <person name="Teles M."/>
            <person name="MacKenzie S."/>
            <person name="Amaro C."/>
        </authorList>
    </citation>
    <scope>NUCLEOTIDE SEQUENCE</scope>
</reference>
<name>A0A0E9UEQ6_ANGAN</name>